<reference evidence="2 3" key="1">
    <citation type="submission" date="2021-01" db="EMBL/GenBank/DDBJ databases">
        <title>Whole genome shotgun sequence of Asanoa iriomotensis NBRC 100142.</title>
        <authorList>
            <person name="Komaki H."/>
            <person name="Tamura T."/>
        </authorList>
    </citation>
    <scope>NUCLEOTIDE SEQUENCE [LARGE SCALE GENOMIC DNA]</scope>
    <source>
        <strain evidence="2 3">NBRC 100142</strain>
    </source>
</reference>
<accession>A0ABQ4C905</accession>
<name>A0ABQ4C905_9ACTN</name>
<evidence type="ECO:0000313" key="2">
    <source>
        <dbReference type="EMBL" id="GIF58916.1"/>
    </source>
</evidence>
<proteinExistence type="predicted"/>
<protein>
    <recommendedName>
        <fullName evidence="4">PKD domain containing protein</fullName>
    </recommendedName>
</protein>
<feature type="chain" id="PRO_5046931107" description="PKD domain containing protein" evidence="1">
    <location>
        <begin position="25"/>
        <end position="419"/>
    </location>
</feature>
<evidence type="ECO:0008006" key="4">
    <source>
        <dbReference type="Google" id="ProtNLM"/>
    </source>
</evidence>
<dbReference type="InterPro" id="IPR011047">
    <property type="entry name" value="Quinoprotein_ADH-like_sf"/>
</dbReference>
<dbReference type="Pfam" id="PF17164">
    <property type="entry name" value="DUF5122"/>
    <property type="match status" value="2"/>
</dbReference>
<sequence length="419" mass="43396">MRRRLIAAAVLVAAGIAGVLPAVADVAQPTVVTADPVDFTPHALDGTVRAIAVVGRTVVVGGTFTSVADEGTMRPPQRRPYLFAFDAKTGVVRGSFAPRVDGAVYALAAGPDNTVYVGGAFRTVNGASSRGLTRLSVSTGARVRGFSAEINWGDVRTLAVNGKRLYAGGPFSAINGVARAGLARLDGGTGAVDAGFDAKLTAKNMARVRVEDMALSPDGRRLVAVGALTHAGGQPRYQLAMLDVAGPKAVVANWHTDAFRSPCDQSLDTYLRGVDFAPDGSYFVTVTTGALTGPGRMCDGAARFESAGAGAHKPTWVNQTGGNTLFSVSVTGVAVYVGGHQQWLDNPYGKKTKGKGAVDRPGIGAINPKTGKALPWNPTRSRGVGARAIVATSYGLYVGSDTDKLGKEYHGRIGMFPLP</sequence>
<dbReference type="InterPro" id="IPR013431">
    <property type="entry name" value="Delta_60_rpt"/>
</dbReference>
<dbReference type="SUPFAM" id="SSF50998">
    <property type="entry name" value="Quinoprotein alcohol dehydrogenase-like"/>
    <property type="match status" value="1"/>
</dbReference>
<gene>
    <name evidence="2" type="ORF">Air01nite_50110</name>
</gene>
<comment type="caution">
    <text evidence="2">The sequence shown here is derived from an EMBL/GenBank/DDBJ whole genome shotgun (WGS) entry which is preliminary data.</text>
</comment>
<keyword evidence="1" id="KW-0732">Signal</keyword>
<feature type="signal peptide" evidence="1">
    <location>
        <begin position="1"/>
        <end position="24"/>
    </location>
</feature>
<dbReference type="EMBL" id="BONC01000039">
    <property type="protein sequence ID" value="GIF58916.1"/>
    <property type="molecule type" value="Genomic_DNA"/>
</dbReference>
<organism evidence="2 3">
    <name type="scientific">Asanoa iriomotensis</name>
    <dbReference type="NCBI Taxonomy" id="234613"/>
    <lineage>
        <taxon>Bacteria</taxon>
        <taxon>Bacillati</taxon>
        <taxon>Actinomycetota</taxon>
        <taxon>Actinomycetes</taxon>
        <taxon>Micromonosporales</taxon>
        <taxon>Micromonosporaceae</taxon>
        <taxon>Asanoa</taxon>
    </lineage>
</organism>
<dbReference type="Proteomes" id="UP000624325">
    <property type="component" value="Unassembled WGS sequence"/>
</dbReference>
<evidence type="ECO:0000313" key="3">
    <source>
        <dbReference type="Proteomes" id="UP000624325"/>
    </source>
</evidence>
<dbReference type="RefSeq" id="WP_203705698.1">
    <property type="nucleotide sequence ID" value="NZ_BAAALU010000033.1"/>
</dbReference>
<evidence type="ECO:0000256" key="1">
    <source>
        <dbReference type="SAM" id="SignalP"/>
    </source>
</evidence>
<keyword evidence="3" id="KW-1185">Reference proteome</keyword>